<feature type="non-terminal residue" evidence="1">
    <location>
        <position position="59"/>
    </location>
</feature>
<name>M2U293_COCH5</name>
<dbReference type="EMBL" id="KB445575">
    <property type="protein sequence ID" value="EMD92669.1"/>
    <property type="molecule type" value="Genomic_DNA"/>
</dbReference>
<gene>
    <name evidence="1" type="ORF">COCHEDRAFT_1021334</name>
</gene>
<dbReference type="Proteomes" id="UP000016936">
    <property type="component" value="Unassembled WGS sequence"/>
</dbReference>
<organism evidence="1 2">
    <name type="scientific">Cochliobolus heterostrophus (strain C5 / ATCC 48332 / race O)</name>
    <name type="common">Southern corn leaf blight fungus</name>
    <name type="synonym">Bipolaris maydis</name>
    <dbReference type="NCBI Taxonomy" id="701091"/>
    <lineage>
        <taxon>Eukaryota</taxon>
        <taxon>Fungi</taxon>
        <taxon>Dikarya</taxon>
        <taxon>Ascomycota</taxon>
        <taxon>Pezizomycotina</taxon>
        <taxon>Dothideomycetes</taxon>
        <taxon>Pleosporomycetidae</taxon>
        <taxon>Pleosporales</taxon>
        <taxon>Pleosporineae</taxon>
        <taxon>Pleosporaceae</taxon>
        <taxon>Bipolaris</taxon>
    </lineage>
</organism>
<evidence type="ECO:0000313" key="2">
    <source>
        <dbReference type="Proteomes" id="UP000016936"/>
    </source>
</evidence>
<dbReference type="AlphaFoldDB" id="M2U293"/>
<keyword evidence="2" id="KW-1185">Reference proteome</keyword>
<accession>M2U293</accession>
<reference evidence="1 2" key="1">
    <citation type="journal article" date="2012" name="PLoS Pathog.">
        <title>Diverse lifestyles and strategies of plant pathogenesis encoded in the genomes of eighteen Dothideomycetes fungi.</title>
        <authorList>
            <person name="Ohm R.A."/>
            <person name="Feau N."/>
            <person name="Henrissat B."/>
            <person name="Schoch C.L."/>
            <person name="Horwitz B.A."/>
            <person name="Barry K.W."/>
            <person name="Condon B.J."/>
            <person name="Copeland A.C."/>
            <person name="Dhillon B."/>
            <person name="Glaser F."/>
            <person name="Hesse C.N."/>
            <person name="Kosti I."/>
            <person name="LaButti K."/>
            <person name="Lindquist E.A."/>
            <person name="Lucas S."/>
            <person name="Salamov A.A."/>
            <person name="Bradshaw R.E."/>
            <person name="Ciuffetti L."/>
            <person name="Hamelin R.C."/>
            <person name="Kema G.H.J."/>
            <person name="Lawrence C."/>
            <person name="Scott J.A."/>
            <person name="Spatafora J.W."/>
            <person name="Turgeon B.G."/>
            <person name="de Wit P.J.G.M."/>
            <person name="Zhong S."/>
            <person name="Goodwin S.B."/>
            <person name="Grigoriev I.V."/>
        </authorList>
    </citation>
    <scope>NUCLEOTIDE SEQUENCE [LARGE SCALE GENOMIC DNA]</scope>
    <source>
        <strain evidence="2">C5 / ATCC 48332 / race O</strain>
    </source>
</reference>
<dbReference type="HOGENOM" id="CLU_2967190_0_0_1"/>
<reference evidence="2" key="2">
    <citation type="journal article" date="2013" name="PLoS Genet.">
        <title>Comparative genome structure, secondary metabolite, and effector coding capacity across Cochliobolus pathogens.</title>
        <authorList>
            <person name="Condon B.J."/>
            <person name="Leng Y."/>
            <person name="Wu D."/>
            <person name="Bushley K.E."/>
            <person name="Ohm R.A."/>
            <person name="Otillar R."/>
            <person name="Martin J."/>
            <person name="Schackwitz W."/>
            <person name="Grimwood J."/>
            <person name="MohdZainudin N."/>
            <person name="Xue C."/>
            <person name="Wang R."/>
            <person name="Manning V.A."/>
            <person name="Dhillon B."/>
            <person name="Tu Z.J."/>
            <person name="Steffenson B.J."/>
            <person name="Salamov A."/>
            <person name="Sun H."/>
            <person name="Lowry S."/>
            <person name="LaButti K."/>
            <person name="Han J."/>
            <person name="Copeland A."/>
            <person name="Lindquist E."/>
            <person name="Barry K."/>
            <person name="Schmutz J."/>
            <person name="Baker S.E."/>
            <person name="Ciuffetti L.M."/>
            <person name="Grigoriev I.V."/>
            <person name="Zhong S."/>
            <person name="Turgeon B.G."/>
        </authorList>
    </citation>
    <scope>NUCLEOTIDE SEQUENCE [LARGE SCALE GENOMIC DNA]</scope>
    <source>
        <strain evidence="2">C5 / ATCC 48332 / race O</strain>
    </source>
</reference>
<protein>
    <submittedName>
        <fullName evidence="1">Uncharacterized protein</fullName>
    </submittedName>
</protein>
<proteinExistence type="predicted"/>
<evidence type="ECO:0000313" key="1">
    <source>
        <dbReference type="EMBL" id="EMD92669.1"/>
    </source>
</evidence>
<sequence length="59" mass="6669">MDYWESGNCLSDAKMRIMKGSSTAAEVTRLIEQHIIFFFISLFISRLGEHSNRKGGKGC</sequence>